<dbReference type="CDD" id="cd06170">
    <property type="entry name" value="LuxR_C_like"/>
    <property type="match status" value="1"/>
</dbReference>
<dbReference type="PRINTS" id="PR00038">
    <property type="entry name" value="HTHLUXR"/>
</dbReference>
<sequence>MSSSTMARDGTGDMLEQILSPAATALYRRLTTDHYHVVDDADTLEETQRELVDSGFARVEEWNGLVRLVPVAPATAAQMVLRTLTDTIGKWQQETARAVDELIRLEPQHSAASDDSRTPLAEVITDPARIPALVHDLQASARDELLSLEVPIAAGVICRPSLSPAAANPPARWRTVFTTGYLTAEYQHIPETIVRRGGEVRLRRTLPTKLLISDRTFALVPLDQPGVAGVVLFRSATVITTLTVLFDALWEQSTPHPSGTSGGESLTPFEHHVLSLLASGLKDEEIAEHTHVSLRTVRRHVASILHKLAVDTRFAAGVQAAKRGWA</sequence>
<reference evidence="5 6" key="1">
    <citation type="submission" date="2019-06" db="EMBL/GenBank/DDBJ databases">
        <title>Amycolatopsis alkalitolerans sp. nov., isolated from Gastrodia elata Blume.</title>
        <authorList>
            <person name="Narsing Rao M.P."/>
            <person name="Li W.J."/>
        </authorList>
    </citation>
    <scope>NUCLEOTIDE SEQUENCE [LARGE SCALE GENOMIC DNA]</scope>
    <source>
        <strain evidence="5 6">SYSUP0005</strain>
    </source>
</reference>
<keyword evidence="6" id="KW-1185">Reference proteome</keyword>
<proteinExistence type="predicted"/>
<dbReference type="PANTHER" id="PTHR43214">
    <property type="entry name" value="TWO-COMPONENT RESPONSE REGULATOR"/>
    <property type="match status" value="1"/>
</dbReference>
<dbReference type="InterPro" id="IPR039420">
    <property type="entry name" value="WalR-like"/>
</dbReference>
<dbReference type="InterPro" id="IPR036388">
    <property type="entry name" value="WH-like_DNA-bd_sf"/>
</dbReference>
<organism evidence="5 6">
    <name type="scientific">Amycolatopsis alkalitolerans</name>
    <dbReference type="NCBI Taxonomy" id="2547244"/>
    <lineage>
        <taxon>Bacteria</taxon>
        <taxon>Bacillati</taxon>
        <taxon>Actinomycetota</taxon>
        <taxon>Actinomycetes</taxon>
        <taxon>Pseudonocardiales</taxon>
        <taxon>Pseudonocardiaceae</taxon>
        <taxon>Amycolatopsis</taxon>
    </lineage>
</organism>
<dbReference type="Proteomes" id="UP000305546">
    <property type="component" value="Unassembled WGS sequence"/>
</dbReference>
<dbReference type="PROSITE" id="PS50043">
    <property type="entry name" value="HTH_LUXR_2"/>
    <property type="match status" value="1"/>
</dbReference>
<dbReference type="PANTHER" id="PTHR43214:SF24">
    <property type="entry name" value="TRANSCRIPTIONAL REGULATORY PROTEIN NARL-RELATED"/>
    <property type="match status" value="1"/>
</dbReference>
<keyword evidence="3" id="KW-0804">Transcription</keyword>
<dbReference type="InterPro" id="IPR016032">
    <property type="entry name" value="Sig_transdc_resp-reg_C-effctor"/>
</dbReference>
<feature type="domain" description="HTH luxR-type" evidence="4">
    <location>
        <begin position="259"/>
        <end position="324"/>
    </location>
</feature>
<dbReference type="InterPro" id="IPR000792">
    <property type="entry name" value="Tscrpt_reg_LuxR_C"/>
</dbReference>
<dbReference type="GO" id="GO:0003677">
    <property type="term" value="F:DNA binding"/>
    <property type="evidence" value="ECO:0007669"/>
    <property type="project" value="UniProtKB-KW"/>
</dbReference>
<dbReference type="Pfam" id="PF00196">
    <property type="entry name" value="GerE"/>
    <property type="match status" value="1"/>
</dbReference>
<dbReference type="SMART" id="SM00421">
    <property type="entry name" value="HTH_LUXR"/>
    <property type="match status" value="1"/>
</dbReference>
<dbReference type="AlphaFoldDB" id="A0A5C4LXK7"/>
<comment type="caution">
    <text evidence="5">The sequence shown here is derived from an EMBL/GenBank/DDBJ whole genome shotgun (WGS) entry which is preliminary data.</text>
</comment>
<evidence type="ECO:0000313" key="6">
    <source>
        <dbReference type="Proteomes" id="UP000305546"/>
    </source>
</evidence>
<dbReference type="Gene3D" id="1.10.10.10">
    <property type="entry name" value="Winged helix-like DNA-binding domain superfamily/Winged helix DNA-binding domain"/>
    <property type="match status" value="1"/>
</dbReference>
<evidence type="ECO:0000256" key="3">
    <source>
        <dbReference type="ARBA" id="ARBA00023163"/>
    </source>
</evidence>
<name>A0A5C4LXK7_9PSEU</name>
<gene>
    <name evidence="5" type="ORF">FG385_21630</name>
</gene>
<keyword evidence="2" id="KW-0238">DNA-binding</keyword>
<evidence type="ECO:0000256" key="2">
    <source>
        <dbReference type="ARBA" id="ARBA00023125"/>
    </source>
</evidence>
<protein>
    <submittedName>
        <fullName evidence="5">Helix-turn-helix transcriptional regulator</fullName>
    </submittedName>
</protein>
<dbReference type="SUPFAM" id="SSF46894">
    <property type="entry name" value="C-terminal effector domain of the bipartite response regulators"/>
    <property type="match status" value="1"/>
</dbReference>
<dbReference type="EMBL" id="VDFW01000020">
    <property type="protein sequence ID" value="TNC23346.1"/>
    <property type="molecule type" value="Genomic_DNA"/>
</dbReference>
<evidence type="ECO:0000256" key="1">
    <source>
        <dbReference type="ARBA" id="ARBA00023015"/>
    </source>
</evidence>
<keyword evidence="1" id="KW-0805">Transcription regulation</keyword>
<dbReference type="GO" id="GO:0006355">
    <property type="term" value="P:regulation of DNA-templated transcription"/>
    <property type="evidence" value="ECO:0007669"/>
    <property type="project" value="InterPro"/>
</dbReference>
<accession>A0A5C4LXK7</accession>
<evidence type="ECO:0000259" key="4">
    <source>
        <dbReference type="PROSITE" id="PS50043"/>
    </source>
</evidence>
<evidence type="ECO:0000313" key="5">
    <source>
        <dbReference type="EMBL" id="TNC23346.1"/>
    </source>
</evidence>